<evidence type="ECO:0000256" key="8">
    <source>
        <dbReference type="PIRNR" id="PIRNR000077"/>
    </source>
</evidence>
<dbReference type="GO" id="GO:0015035">
    <property type="term" value="F:protein-disulfide reductase activity"/>
    <property type="evidence" value="ECO:0007669"/>
    <property type="project" value="UniProtKB-UniRule"/>
</dbReference>
<dbReference type="PANTHER" id="PTHR45663">
    <property type="entry name" value="GEO12009P1"/>
    <property type="match status" value="1"/>
</dbReference>
<dbReference type="PRINTS" id="PR00421">
    <property type="entry name" value="THIOREDOXIN"/>
</dbReference>
<evidence type="ECO:0000256" key="5">
    <source>
        <dbReference type="ARBA" id="ARBA00023157"/>
    </source>
</evidence>
<comment type="caution">
    <text evidence="12">The sequence shown here is derived from an EMBL/GenBank/DDBJ whole genome shotgun (WGS) entry which is preliminary data.</text>
</comment>
<dbReference type="NCBIfam" id="TIGR01068">
    <property type="entry name" value="thioredoxin"/>
    <property type="match status" value="1"/>
</dbReference>
<dbReference type="PROSITE" id="PS00194">
    <property type="entry name" value="THIOREDOXIN_1"/>
    <property type="match status" value="1"/>
</dbReference>
<feature type="site" description="Contributes to redox potential value" evidence="9">
    <location>
        <position position="30"/>
    </location>
</feature>
<feature type="active site" description="Nucleophile" evidence="9">
    <location>
        <position position="32"/>
    </location>
</feature>
<sequence>MVKTFKGADFRAAMKEGKTLVVDFYADWCGPCRMLAPVMEKLSDEYEGRAEFVKIDVDDNPDLARDYSIMSIPCVMVFKGGAAAGKNVGFAPKEAMQEFIDKYI</sequence>
<evidence type="ECO:0000256" key="2">
    <source>
        <dbReference type="ARBA" id="ARBA00020570"/>
    </source>
</evidence>
<evidence type="ECO:0000256" key="9">
    <source>
        <dbReference type="PIRSR" id="PIRSR000077-1"/>
    </source>
</evidence>
<dbReference type="InterPro" id="IPR036249">
    <property type="entry name" value="Thioredoxin-like_sf"/>
</dbReference>
<dbReference type="SUPFAM" id="SSF52833">
    <property type="entry name" value="Thioredoxin-like"/>
    <property type="match status" value="1"/>
</dbReference>
<dbReference type="Pfam" id="PF00085">
    <property type="entry name" value="Thioredoxin"/>
    <property type="match status" value="1"/>
</dbReference>
<dbReference type="InterPro" id="IPR017937">
    <property type="entry name" value="Thioredoxin_CS"/>
</dbReference>
<dbReference type="PANTHER" id="PTHR45663:SF11">
    <property type="entry name" value="GEO12009P1"/>
    <property type="match status" value="1"/>
</dbReference>
<gene>
    <name evidence="12" type="primary">trxA</name>
    <name evidence="12" type="ORF">H9727_03880</name>
</gene>
<accession>A0A9D2ICC0</accession>
<comment type="similarity">
    <text evidence="1 8">Belongs to the thioredoxin family.</text>
</comment>
<dbReference type="FunFam" id="3.40.30.10:FF:000001">
    <property type="entry name" value="Thioredoxin"/>
    <property type="match status" value="1"/>
</dbReference>
<dbReference type="Gene3D" id="3.40.30.10">
    <property type="entry name" value="Glutaredoxin"/>
    <property type="match status" value="1"/>
</dbReference>
<evidence type="ECO:0000313" key="12">
    <source>
        <dbReference type="EMBL" id="HIZ03405.1"/>
    </source>
</evidence>
<evidence type="ECO:0000256" key="6">
    <source>
        <dbReference type="ARBA" id="ARBA00023284"/>
    </source>
</evidence>
<keyword evidence="5 10" id="KW-1015">Disulfide bond</keyword>
<evidence type="ECO:0000256" key="1">
    <source>
        <dbReference type="ARBA" id="ARBA00008987"/>
    </source>
</evidence>
<reference evidence="12" key="1">
    <citation type="journal article" date="2021" name="PeerJ">
        <title>Extensive microbial diversity within the chicken gut microbiome revealed by metagenomics and culture.</title>
        <authorList>
            <person name="Gilroy R."/>
            <person name="Ravi A."/>
            <person name="Getino M."/>
            <person name="Pursley I."/>
            <person name="Horton D.L."/>
            <person name="Alikhan N.F."/>
            <person name="Baker D."/>
            <person name="Gharbi K."/>
            <person name="Hall N."/>
            <person name="Watson M."/>
            <person name="Adriaenssens E.M."/>
            <person name="Foster-Nyarko E."/>
            <person name="Jarju S."/>
            <person name="Secka A."/>
            <person name="Antonio M."/>
            <person name="Oren A."/>
            <person name="Chaudhuri R.R."/>
            <person name="La Ragione R."/>
            <person name="Hildebrand F."/>
            <person name="Pallen M.J."/>
        </authorList>
    </citation>
    <scope>NUCLEOTIDE SEQUENCE</scope>
    <source>
        <strain evidence="12">CHK187-5294</strain>
    </source>
</reference>
<proteinExistence type="inferred from homology"/>
<feature type="disulfide bond" description="Redox-active" evidence="10">
    <location>
        <begin position="29"/>
        <end position="32"/>
    </location>
</feature>
<evidence type="ECO:0000256" key="4">
    <source>
        <dbReference type="ARBA" id="ARBA00022982"/>
    </source>
</evidence>
<keyword evidence="6 10" id="KW-0676">Redox-active center</keyword>
<evidence type="ECO:0000256" key="7">
    <source>
        <dbReference type="NCBIfam" id="TIGR01068"/>
    </source>
</evidence>
<evidence type="ECO:0000256" key="3">
    <source>
        <dbReference type="ARBA" id="ARBA00022448"/>
    </source>
</evidence>
<dbReference type="GO" id="GO:0005737">
    <property type="term" value="C:cytoplasm"/>
    <property type="evidence" value="ECO:0007669"/>
    <property type="project" value="TreeGrafter"/>
</dbReference>
<feature type="site" description="Contributes to redox potential value" evidence="9">
    <location>
        <position position="31"/>
    </location>
</feature>
<dbReference type="EMBL" id="DXCL01000025">
    <property type="protein sequence ID" value="HIZ03405.1"/>
    <property type="molecule type" value="Genomic_DNA"/>
</dbReference>
<dbReference type="InterPro" id="IPR013766">
    <property type="entry name" value="Thioredoxin_domain"/>
</dbReference>
<dbReference type="PIRSF" id="PIRSF000077">
    <property type="entry name" value="Thioredoxin"/>
    <property type="match status" value="1"/>
</dbReference>
<dbReference type="Proteomes" id="UP000824132">
    <property type="component" value="Unassembled WGS sequence"/>
</dbReference>
<feature type="domain" description="Thioredoxin" evidence="11">
    <location>
        <begin position="1"/>
        <end position="104"/>
    </location>
</feature>
<name>A0A9D2ICC0_9FIRM</name>
<keyword evidence="4" id="KW-0249">Electron transport</keyword>
<evidence type="ECO:0000259" key="11">
    <source>
        <dbReference type="PROSITE" id="PS51352"/>
    </source>
</evidence>
<feature type="active site" description="Nucleophile" evidence="9">
    <location>
        <position position="29"/>
    </location>
</feature>
<dbReference type="PROSITE" id="PS51352">
    <property type="entry name" value="THIOREDOXIN_2"/>
    <property type="match status" value="1"/>
</dbReference>
<evidence type="ECO:0000313" key="13">
    <source>
        <dbReference type="Proteomes" id="UP000824132"/>
    </source>
</evidence>
<feature type="site" description="Deprotonates C-terminal active site Cys" evidence="9">
    <location>
        <position position="23"/>
    </location>
</feature>
<reference evidence="12" key="2">
    <citation type="submission" date="2021-04" db="EMBL/GenBank/DDBJ databases">
        <authorList>
            <person name="Gilroy R."/>
        </authorList>
    </citation>
    <scope>NUCLEOTIDE SEQUENCE</scope>
    <source>
        <strain evidence="12">CHK187-5294</strain>
    </source>
</reference>
<dbReference type="InterPro" id="IPR005746">
    <property type="entry name" value="Thioredoxin"/>
</dbReference>
<protein>
    <recommendedName>
        <fullName evidence="2 7">Thioredoxin</fullName>
    </recommendedName>
</protein>
<keyword evidence="3" id="KW-0813">Transport</keyword>
<organism evidence="12 13">
    <name type="scientific">Candidatus Borkfalkia avistercoris</name>
    <dbReference type="NCBI Taxonomy" id="2838504"/>
    <lineage>
        <taxon>Bacteria</taxon>
        <taxon>Bacillati</taxon>
        <taxon>Bacillota</taxon>
        <taxon>Clostridia</taxon>
        <taxon>Christensenellales</taxon>
        <taxon>Christensenellaceae</taxon>
        <taxon>Candidatus Borkfalkia</taxon>
    </lineage>
</organism>
<evidence type="ECO:0000256" key="10">
    <source>
        <dbReference type="PIRSR" id="PIRSR000077-4"/>
    </source>
</evidence>
<dbReference type="AlphaFoldDB" id="A0A9D2ICC0"/>
<dbReference type="CDD" id="cd02947">
    <property type="entry name" value="TRX_family"/>
    <property type="match status" value="1"/>
</dbReference>